<accession>A0A4Q5LX21</accession>
<dbReference type="AlphaFoldDB" id="A0A4Q5LX21"/>
<gene>
    <name evidence="2" type="ORF">EWM59_18355</name>
</gene>
<dbReference type="OrthoDB" id="674482at2"/>
<protein>
    <submittedName>
        <fullName evidence="2">Uncharacterized protein</fullName>
    </submittedName>
</protein>
<organism evidence="2 3">
    <name type="scientific">Emticicia agri</name>
    <dbReference type="NCBI Taxonomy" id="2492393"/>
    <lineage>
        <taxon>Bacteria</taxon>
        <taxon>Pseudomonadati</taxon>
        <taxon>Bacteroidota</taxon>
        <taxon>Cytophagia</taxon>
        <taxon>Cytophagales</taxon>
        <taxon>Leadbetterellaceae</taxon>
        <taxon>Emticicia</taxon>
    </lineage>
</organism>
<dbReference type="EMBL" id="SEWF01000030">
    <property type="protein sequence ID" value="RYU94139.1"/>
    <property type="molecule type" value="Genomic_DNA"/>
</dbReference>
<reference evidence="2 3" key="1">
    <citation type="submission" date="2019-02" db="EMBL/GenBank/DDBJ databases">
        <title>Bacterial novel species Emticicia sp. 17J42-9 isolated from soil.</title>
        <authorList>
            <person name="Jung H.-Y."/>
        </authorList>
    </citation>
    <scope>NUCLEOTIDE SEQUENCE [LARGE SCALE GENOMIC DNA]</scope>
    <source>
        <strain evidence="2 3">17J42-9</strain>
    </source>
</reference>
<dbReference type="RefSeq" id="WP_130022714.1">
    <property type="nucleotide sequence ID" value="NZ_SEWF01000030.1"/>
</dbReference>
<keyword evidence="1" id="KW-0175">Coiled coil</keyword>
<sequence length="208" mass="23602">MKTKIKNINDLRAERARLKNEIELSKTKMRSSIDAIKEELSPARHVVDFLGNFLTNRNKGLLNVGVGLGVDTVIRNGILRSAPWPLKVLVPFFLKNFAGNMIHNNKDTIMKKGIEWVRDITTETPKPILTEVKGVYIEDKPSLVEKALLWVKDVTEEKPKEVREEPKVDKPSFVERALLWVKDVTEEKPAPVQVIHVNGHTPAKVLSE</sequence>
<feature type="coiled-coil region" evidence="1">
    <location>
        <begin position="1"/>
        <end position="28"/>
    </location>
</feature>
<keyword evidence="3" id="KW-1185">Reference proteome</keyword>
<dbReference type="Proteomes" id="UP000293162">
    <property type="component" value="Unassembled WGS sequence"/>
</dbReference>
<evidence type="ECO:0000313" key="2">
    <source>
        <dbReference type="EMBL" id="RYU94139.1"/>
    </source>
</evidence>
<evidence type="ECO:0000256" key="1">
    <source>
        <dbReference type="SAM" id="Coils"/>
    </source>
</evidence>
<proteinExistence type="predicted"/>
<name>A0A4Q5LX21_9BACT</name>
<comment type="caution">
    <text evidence="2">The sequence shown here is derived from an EMBL/GenBank/DDBJ whole genome shotgun (WGS) entry which is preliminary data.</text>
</comment>
<evidence type="ECO:0000313" key="3">
    <source>
        <dbReference type="Proteomes" id="UP000293162"/>
    </source>
</evidence>